<keyword evidence="3 6" id="KW-1133">Transmembrane helix</keyword>
<evidence type="ECO:0000256" key="1">
    <source>
        <dbReference type="ARBA" id="ARBA00004167"/>
    </source>
</evidence>
<feature type="compositionally biased region" description="Basic and acidic residues" evidence="5">
    <location>
        <begin position="92"/>
        <end position="133"/>
    </location>
</feature>
<protein>
    <submittedName>
        <fullName evidence="7">TonB C-terminal domain-containing protein</fullName>
    </submittedName>
</protein>
<evidence type="ECO:0000256" key="6">
    <source>
        <dbReference type="SAM" id="Phobius"/>
    </source>
</evidence>
<dbReference type="EMBL" id="JAAOMA010000058">
    <property type="protein sequence ID" value="NHR08345.1"/>
    <property type="molecule type" value="Genomic_DNA"/>
</dbReference>
<name>A0ABX0LC45_9NEIS</name>
<proteinExistence type="predicted"/>
<dbReference type="RefSeq" id="WP_166454009.1">
    <property type="nucleotide sequence ID" value="NZ_JAAOMA010000058.1"/>
</dbReference>
<dbReference type="NCBIfam" id="TIGR01352">
    <property type="entry name" value="tonB_Cterm"/>
    <property type="match status" value="1"/>
</dbReference>
<sequence length="289" mass="30761">MMAAVSTSPRPWSLIVSVLLHVAVVGLLLWGGFHSQTLQEQAPVALELWTTAPPPPAPSVVAQPKPTPVVEPPRPVVAEPPADVNLGRHKKPPEPPKLKPEPKLEPKPEPKPEPAKKPEPKKTDKPAEKKPEAKAPPAPAAKPQAKPKPSKTYNPEADDLLASLDSPRTSGKANARSDQAGSPNGVAGGASNGSSTAKAGWISRVKAKVTPLVQVPPELSGNPKVVLQVSLLPSLEVNRVQLLQSSGSKAYDDAVQRAIWEAKTFPALPPGANFNDGYRQFKMEFRPRS</sequence>
<dbReference type="Proteomes" id="UP001515641">
    <property type="component" value="Unassembled WGS sequence"/>
</dbReference>
<evidence type="ECO:0000256" key="5">
    <source>
        <dbReference type="SAM" id="MobiDB-lite"/>
    </source>
</evidence>
<evidence type="ECO:0000256" key="3">
    <source>
        <dbReference type="ARBA" id="ARBA00022989"/>
    </source>
</evidence>
<dbReference type="Pfam" id="PF13103">
    <property type="entry name" value="TonB_2"/>
    <property type="match status" value="1"/>
</dbReference>
<dbReference type="SUPFAM" id="SSF74653">
    <property type="entry name" value="TolA/TonB C-terminal domain"/>
    <property type="match status" value="1"/>
</dbReference>
<keyword evidence="8" id="KW-1185">Reference proteome</keyword>
<feature type="compositionally biased region" description="Pro residues" evidence="5">
    <location>
        <begin position="65"/>
        <end position="75"/>
    </location>
</feature>
<organism evidence="7 8">
    <name type="scientific">Chromobacterium fluminis</name>
    <dbReference type="NCBI Taxonomy" id="3044269"/>
    <lineage>
        <taxon>Bacteria</taxon>
        <taxon>Pseudomonadati</taxon>
        <taxon>Pseudomonadota</taxon>
        <taxon>Betaproteobacteria</taxon>
        <taxon>Neisseriales</taxon>
        <taxon>Chromobacteriaceae</taxon>
        <taxon>Chromobacterium</taxon>
    </lineage>
</organism>
<accession>A0ABX0LC45</accession>
<keyword evidence="2 6" id="KW-0812">Transmembrane</keyword>
<comment type="caution">
    <text evidence="7">The sequence shown here is derived from an EMBL/GenBank/DDBJ whole genome shotgun (WGS) entry which is preliminary data.</text>
</comment>
<comment type="subcellular location">
    <subcellularLocation>
        <location evidence="1">Membrane</location>
        <topology evidence="1">Single-pass membrane protein</topology>
    </subcellularLocation>
</comment>
<feature type="compositionally biased region" description="Polar residues" evidence="5">
    <location>
        <begin position="166"/>
        <end position="179"/>
    </location>
</feature>
<evidence type="ECO:0000256" key="2">
    <source>
        <dbReference type="ARBA" id="ARBA00022692"/>
    </source>
</evidence>
<evidence type="ECO:0000313" key="8">
    <source>
        <dbReference type="Proteomes" id="UP001515641"/>
    </source>
</evidence>
<gene>
    <name evidence="7" type="ORF">HA052_24435</name>
</gene>
<evidence type="ECO:0000256" key="4">
    <source>
        <dbReference type="ARBA" id="ARBA00023136"/>
    </source>
</evidence>
<evidence type="ECO:0000313" key="7">
    <source>
        <dbReference type="EMBL" id="NHR08345.1"/>
    </source>
</evidence>
<feature type="region of interest" description="Disordered" evidence="5">
    <location>
        <begin position="57"/>
        <end position="197"/>
    </location>
</feature>
<reference evidence="7 8" key="1">
    <citation type="submission" date="2020-03" db="EMBL/GenBank/DDBJ databases">
        <title>Draft genome sequence of environmentally isolated cultures.</title>
        <authorList>
            <person name="Wilson H.S."/>
            <person name="De Leon M.E."/>
        </authorList>
    </citation>
    <scope>NUCLEOTIDE SEQUENCE [LARGE SCALE GENOMIC DNA]</scope>
    <source>
        <strain evidence="7 8">HSC-31F16</strain>
    </source>
</reference>
<dbReference type="InterPro" id="IPR006260">
    <property type="entry name" value="TonB/TolA_C"/>
</dbReference>
<dbReference type="Gene3D" id="3.30.1150.10">
    <property type="match status" value="1"/>
</dbReference>
<keyword evidence="4 6" id="KW-0472">Membrane</keyword>
<feature type="transmembrane region" description="Helical" evidence="6">
    <location>
        <begin position="12"/>
        <end position="33"/>
    </location>
</feature>